<dbReference type="EMBL" id="KN438781">
    <property type="protein sequence ID" value="KHG26853.1"/>
    <property type="molecule type" value="Genomic_DNA"/>
</dbReference>
<sequence>MIMLEGYSDTTSSGIESHRSIDHTINLVIWYNWF</sequence>
<evidence type="ECO:0000313" key="1">
    <source>
        <dbReference type="EMBL" id="KHG26853.1"/>
    </source>
</evidence>
<organism evidence="1 2">
    <name type="scientific">Gossypium arboreum</name>
    <name type="common">Tree cotton</name>
    <name type="synonym">Gossypium nanking</name>
    <dbReference type="NCBI Taxonomy" id="29729"/>
    <lineage>
        <taxon>Eukaryota</taxon>
        <taxon>Viridiplantae</taxon>
        <taxon>Streptophyta</taxon>
        <taxon>Embryophyta</taxon>
        <taxon>Tracheophyta</taxon>
        <taxon>Spermatophyta</taxon>
        <taxon>Magnoliopsida</taxon>
        <taxon>eudicotyledons</taxon>
        <taxon>Gunneridae</taxon>
        <taxon>Pentapetalae</taxon>
        <taxon>rosids</taxon>
        <taxon>malvids</taxon>
        <taxon>Malvales</taxon>
        <taxon>Malvaceae</taxon>
        <taxon>Malvoideae</taxon>
        <taxon>Gossypium</taxon>
    </lineage>
</organism>
<reference evidence="2" key="1">
    <citation type="submission" date="2014-09" db="EMBL/GenBank/DDBJ databases">
        <authorList>
            <person name="Mudge J."/>
            <person name="Ramaraj T."/>
            <person name="Lindquist I.E."/>
            <person name="Bharti A.K."/>
            <person name="Sundararajan A."/>
            <person name="Cameron C.T."/>
            <person name="Woodward J.E."/>
            <person name="May G.D."/>
            <person name="Brubaker C."/>
            <person name="Broadhvest J."/>
            <person name="Wilkins T.A."/>
        </authorList>
    </citation>
    <scope>NUCLEOTIDE SEQUENCE</scope>
    <source>
        <strain evidence="2">cv. AKA8401</strain>
    </source>
</reference>
<keyword evidence="2" id="KW-1185">Reference proteome</keyword>
<gene>
    <name evidence="1" type="ORF">F383_09603</name>
</gene>
<dbReference type="AlphaFoldDB" id="A0A0B0PK69"/>
<name>A0A0B0PK69_GOSAR</name>
<protein>
    <submittedName>
        <fullName evidence="1">Uncharacterized protein</fullName>
    </submittedName>
</protein>
<evidence type="ECO:0000313" key="2">
    <source>
        <dbReference type="Proteomes" id="UP000032142"/>
    </source>
</evidence>
<accession>A0A0B0PK69</accession>
<proteinExistence type="predicted"/>
<dbReference type="Proteomes" id="UP000032142">
    <property type="component" value="Unassembled WGS sequence"/>
</dbReference>